<dbReference type="InterPro" id="IPR018535">
    <property type="entry name" value="DUF1996"/>
</dbReference>
<gene>
    <name evidence="3" type="ORF">SAMN02745824_0667</name>
</gene>
<feature type="compositionally biased region" description="Basic and acidic residues" evidence="1">
    <location>
        <begin position="372"/>
        <end position="390"/>
    </location>
</feature>
<sequence>MAAIGAIWAASALGTPADDVELPVIASEFDVASELQASWGVGDIPSSAAPDVVGAFRFLCSPGQLLYDDPIVYPGEPGKSHLHQFFGNLEADAHSTYASLRRSGDSTCNNRLNRSAYWMPAMLNGQGQVIKPNFVSIYYKRIPSSSPDCVGTGDEPAMKCVTLPRGLRFIFGYDMVNMKGEKTGGGYYNCKGPTARPGVYPDILAAAKNCPDGNQLGAIIAAPNCWDGKNLDSEDHRSHVAYRTRKGGGKARCPKSHPYRIPTFTLSAWYDTDETMNRSGKWDPENPGWHLSSDIMPGMKPARPGSTFHTDWLGAWDDEVLAIWTEHCIDRLLSCSGGDLGNGRQMKLTHGYKFDGKPRIVDVPPHPQGQAVEEHRRHGVATEKRGKQKS</sequence>
<feature type="region of interest" description="Disordered" evidence="1">
    <location>
        <begin position="357"/>
        <end position="390"/>
    </location>
</feature>
<evidence type="ECO:0000256" key="1">
    <source>
        <dbReference type="SAM" id="MobiDB-lite"/>
    </source>
</evidence>
<dbReference type="Pfam" id="PF09362">
    <property type="entry name" value="DUF1996"/>
    <property type="match status" value="1"/>
</dbReference>
<protein>
    <recommendedName>
        <fullName evidence="2">DUF1996 domain-containing protein</fullName>
    </recommendedName>
</protein>
<evidence type="ECO:0000313" key="4">
    <source>
        <dbReference type="Proteomes" id="UP000185192"/>
    </source>
</evidence>
<accession>A0A1N6CPM7</accession>
<evidence type="ECO:0000259" key="2">
    <source>
        <dbReference type="Pfam" id="PF09362"/>
    </source>
</evidence>
<dbReference type="STRING" id="1123272.SAMN02745824_0667"/>
<dbReference type="Proteomes" id="UP000185192">
    <property type="component" value="Unassembled WGS sequence"/>
</dbReference>
<dbReference type="PANTHER" id="PTHR43662">
    <property type="match status" value="1"/>
</dbReference>
<dbReference type="AlphaFoldDB" id="A0A1N6CPM7"/>
<reference evidence="4" key="1">
    <citation type="submission" date="2016-11" db="EMBL/GenBank/DDBJ databases">
        <authorList>
            <person name="Varghese N."/>
            <person name="Submissions S."/>
        </authorList>
    </citation>
    <scope>NUCLEOTIDE SEQUENCE [LARGE SCALE GENOMIC DNA]</scope>
    <source>
        <strain evidence="4">DSM 22363</strain>
    </source>
</reference>
<organism evidence="3 4">
    <name type="scientific">Parasphingorhabdus marina DSM 22363</name>
    <dbReference type="NCBI Taxonomy" id="1123272"/>
    <lineage>
        <taxon>Bacteria</taxon>
        <taxon>Pseudomonadati</taxon>
        <taxon>Pseudomonadota</taxon>
        <taxon>Alphaproteobacteria</taxon>
        <taxon>Sphingomonadales</taxon>
        <taxon>Sphingomonadaceae</taxon>
        <taxon>Parasphingorhabdus</taxon>
    </lineage>
</organism>
<keyword evidence="4" id="KW-1185">Reference proteome</keyword>
<feature type="domain" description="DUF1996" evidence="2">
    <location>
        <begin position="69"/>
        <end position="316"/>
    </location>
</feature>
<dbReference type="EMBL" id="FSQW01000001">
    <property type="protein sequence ID" value="SIN60446.1"/>
    <property type="molecule type" value="Genomic_DNA"/>
</dbReference>
<name>A0A1N6CPM7_9SPHN</name>
<proteinExistence type="predicted"/>
<dbReference type="PANTHER" id="PTHR43662:SF3">
    <property type="entry name" value="DOMAIN PROTEIN, PUTATIVE (AFU_ORTHOLOGUE AFUA_6G11970)-RELATED"/>
    <property type="match status" value="1"/>
</dbReference>
<evidence type="ECO:0000313" key="3">
    <source>
        <dbReference type="EMBL" id="SIN60446.1"/>
    </source>
</evidence>